<proteinExistence type="predicted"/>
<evidence type="ECO:0000256" key="1">
    <source>
        <dbReference type="SAM" id="Phobius"/>
    </source>
</evidence>
<dbReference type="EMBL" id="HBIS01005865">
    <property type="protein sequence ID" value="CAE0611463.1"/>
    <property type="molecule type" value="Transcribed_RNA"/>
</dbReference>
<reference evidence="2" key="1">
    <citation type="submission" date="2021-01" db="EMBL/GenBank/DDBJ databases">
        <authorList>
            <person name="Corre E."/>
            <person name="Pelletier E."/>
            <person name="Niang G."/>
            <person name="Scheremetjew M."/>
            <person name="Finn R."/>
            <person name="Kale V."/>
            <person name="Holt S."/>
            <person name="Cochrane G."/>
            <person name="Meng A."/>
            <person name="Brown T."/>
            <person name="Cohen L."/>
        </authorList>
    </citation>
    <scope>NUCLEOTIDE SEQUENCE</scope>
    <source>
        <strain evidence="2">CCMP1897</strain>
    </source>
</reference>
<keyword evidence="1" id="KW-0472">Membrane</keyword>
<keyword evidence="1" id="KW-1133">Transmembrane helix</keyword>
<sequence length="1030" mass="115285">MKERSKGWTGKVRRVGCFTTLLVGVVVLFMVHEGLYLKLSKQQEVSRRTPYAKKSSWILFPTQNDCSTSIPSSPVAMRSKTLSQDDFFRDMKSTAKLRQWGDLSHPKTTIGPDPSDRAATINDKAPVAIQFTEVNRHASNFSAFPNETINEFRMLPFTRPHCSQVLGYIRMSSWNDAVQRCQGDWRCKIVTMQRRTGDTVFCEQGIWQGLSLEWDAAVSETFLGVIPQKRKGKAIGGLPLPWPATCERCKEGMLVTRTHKGCMCSECPRGCCPSLDLLLPTTSSKPYLLPSTNTFTLFEMKRLNFSYQPMFFNPSVVEMGGVGVVAYRISDDSKCKGQSVLGNFISDETPLTGPSPRFSSKVLVCKFRSLLLQQKPIRCKVAHIRFSDIGNSRGLKPLKEGGSGIEDPRMFVAHGKLYMLANMGVIGAVEGRRMILVHLDWELHVQDAIFLWRSWNTSDAPPIEKNWGPLVAEGEIYMVYTICPFVLCKVSLVSGDCHLSIARPCPSELLPSSAIHFKGSTQWKKFPGGYLGVVHSSFQGVYGRIYAHRFITLSPYPFFQPVTVSAAFSLPAPSLTINNTFQYVSGLEIANGKIVLLYGVADCQSAALEIQFSSVYENWLVQPRKELATVWWHAACSKNSSIFCAGQAQYSQLVASLKREAVVQKYYPVLSPHHTSLKGVPEDYLLAGQVHSYGPSDVIVLHGRYHSLPVAVKKVVVAFSWPFHAIPQYMIQMAHGATEVWVESTEEAAIMTTKGIIKEKIRHIPLTLLDMPTCYDVDDTLAFSFLQRQYPVLSNDWDLLLLYVGGTSTIDGLAPMLSGYCTTFTGLDRILLVLLLPFQRVSELRTCQRYASALKNEQTNSTPPATLLVPEALWKSHLRIWIKHVDILVFPTLLFSYNSVLRQTIACGKPLITLWSQAASSYLSTSTVHYVSSNPLRIRDDTLIPKGHILSKLLKLKLLNKQDIQDLEVVTSNRQSFSITFSALFERVKRNPSKRSGILGRLELANNAILERAVESLRQLVVANLTTFIE</sequence>
<keyword evidence="1" id="KW-0812">Transmembrane</keyword>
<name>A0A7S3UG26_9CHLO</name>
<evidence type="ECO:0000313" key="2">
    <source>
        <dbReference type="EMBL" id="CAE0611463.1"/>
    </source>
</evidence>
<organism evidence="2">
    <name type="scientific">Picocystis salinarum</name>
    <dbReference type="NCBI Taxonomy" id="88271"/>
    <lineage>
        <taxon>Eukaryota</taxon>
        <taxon>Viridiplantae</taxon>
        <taxon>Chlorophyta</taxon>
        <taxon>Picocystophyceae</taxon>
        <taxon>Picocystales</taxon>
        <taxon>Picocystaceae</taxon>
        <taxon>Picocystis</taxon>
    </lineage>
</organism>
<dbReference type="AlphaFoldDB" id="A0A7S3UG26"/>
<accession>A0A7S3UG26</accession>
<protein>
    <submittedName>
        <fullName evidence="2">Uncharacterized protein</fullName>
    </submittedName>
</protein>
<gene>
    <name evidence="2" type="ORF">PSAL00342_LOCUS5298</name>
</gene>
<feature type="transmembrane region" description="Helical" evidence="1">
    <location>
        <begin position="12"/>
        <end position="31"/>
    </location>
</feature>